<accession>A0LZZ9</accession>
<evidence type="ECO:0000256" key="1">
    <source>
        <dbReference type="SAM" id="Phobius"/>
    </source>
</evidence>
<dbReference type="KEGG" id="gfo:GFO_0970"/>
<name>A0LZZ9_CHRFK</name>
<evidence type="ECO:0000313" key="2">
    <source>
        <dbReference type="EMBL" id="CAL65944.1"/>
    </source>
</evidence>
<gene>
    <name evidence="2" type="ordered locus">GFO_0970</name>
</gene>
<organism evidence="2 3">
    <name type="scientific">Christiangramia forsetii (strain DSM 17595 / CGMCC 1.15422 / KT0803)</name>
    <name type="common">Gramella forsetii</name>
    <dbReference type="NCBI Taxonomy" id="411154"/>
    <lineage>
        <taxon>Bacteria</taxon>
        <taxon>Pseudomonadati</taxon>
        <taxon>Bacteroidota</taxon>
        <taxon>Flavobacteriia</taxon>
        <taxon>Flavobacteriales</taxon>
        <taxon>Flavobacteriaceae</taxon>
        <taxon>Christiangramia</taxon>
    </lineage>
</organism>
<protein>
    <submittedName>
        <fullName evidence="2">Uncharacterized protein</fullName>
    </submittedName>
</protein>
<keyword evidence="1" id="KW-0472">Membrane</keyword>
<dbReference type="HOGENOM" id="CLU_3099369_0_0_10"/>
<dbReference type="EMBL" id="CU207366">
    <property type="protein sequence ID" value="CAL65944.1"/>
    <property type="molecule type" value="Genomic_DNA"/>
</dbReference>
<feature type="transmembrane region" description="Helical" evidence="1">
    <location>
        <begin position="20"/>
        <end position="38"/>
    </location>
</feature>
<keyword evidence="1" id="KW-1133">Transmembrane helix</keyword>
<keyword evidence="1" id="KW-0812">Transmembrane</keyword>
<dbReference type="AlphaFoldDB" id="A0LZZ9"/>
<proteinExistence type="predicted"/>
<evidence type="ECO:0000313" key="3">
    <source>
        <dbReference type="Proteomes" id="UP000000755"/>
    </source>
</evidence>
<sequence>MAIIAGFLYFAIYFKYNTNSLFLGTLLMIFLGYMIYFLSFGRNQYLRLIEI</sequence>
<dbReference type="Proteomes" id="UP000000755">
    <property type="component" value="Chromosome"/>
</dbReference>
<reference evidence="2 3" key="1">
    <citation type="journal article" date="2006" name="Environ. Microbiol.">
        <title>Whole genome analysis of the marine Bacteroidetes'Gramella forsetii' reveals adaptations to degradation of polymeric organic matter.</title>
        <authorList>
            <person name="Bauer M."/>
            <person name="Kube M."/>
            <person name="Teeling H."/>
            <person name="Richter M."/>
            <person name="Lombardot T."/>
            <person name="Allers E."/>
            <person name="Wuerdemann C.A."/>
            <person name="Quast C."/>
            <person name="Kuhl H."/>
            <person name="Knaust F."/>
            <person name="Woebken D."/>
            <person name="Bischof K."/>
            <person name="Mussmann M."/>
            <person name="Choudhuri J.V."/>
            <person name="Meyer F."/>
            <person name="Reinhardt R."/>
            <person name="Amann R.I."/>
            <person name="Gloeckner F.O."/>
        </authorList>
    </citation>
    <scope>NUCLEOTIDE SEQUENCE [LARGE SCALE GENOMIC DNA]</scope>
    <source>
        <strain evidence="2 3">KT0803</strain>
    </source>
</reference>
<dbReference type="STRING" id="411154.GFO_0970"/>